<dbReference type="HOGENOM" id="CLU_2741922_0_0_1"/>
<keyword evidence="3" id="KW-1185">Reference proteome</keyword>
<dbReference type="AlphaFoldDB" id="A0A0C3K7U4"/>
<protein>
    <submittedName>
        <fullName evidence="2">Uncharacterized protein</fullName>
    </submittedName>
</protein>
<name>A0A0C3K7U4_9AGAM</name>
<evidence type="ECO:0000313" key="3">
    <source>
        <dbReference type="Proteomes" id="UP000054248"/>
    </source>
</evidence>
<reference evidence="3" key="2">
    <citation type="submission" date="2015-01" db="EMBL/GenBank/DDBJ databases">
        <title>Evolutionary Origins and Diversification of the Mycorrhizal Mutualists.</title>
        <authorList>
            <consortium name="DOE Joint Genome Institute"/>
            <consortium name="Mycorrhizal Genomics Consortium"/>
            <person name="Kohler A."/>
            <person name="Kuo A."/>
            <person name="Nagy L.G."/>
            <person name="Floudas D."/>
            <person name="Copeland A."/>
            <person name="Barry K.W."/>
            <person name="Cichocki N."/>
            <person name="Veneault-Fourrey C."/>
            <person name="LaButti K."/>
            <person name="Lindquist E.A."/>
            <person name="Lipzen A."/>
            <person name="Lundell T."/>
            <person name="Morin E."/>
            <person name="Murat C."/>
            <person name="Riley R."/>
            <person name="Ohm R."/>
            <person name="Sun H."/>
            <person name="Tunlid A."/>
            <person name="Henrissat B."/>
            <person name="Grigoriev I.V."/>
            <person name="Hibbett D.S."/>
            <person name="Martin F."/>
        </authorList>
    </citation>
    <scope>NUCLEOTIDE SEQUENCE [LARGE SCALE GENOMIC DNA]</scope>
    <source>
        <strain evidence="3">MUT 4182</strain>
    </source>
</reference>
<dbReference type="EMBL" id="KN823379">
    <property type="protein sequence ID" value="KIO17483.1"/>
    <property type="molecule type" value="Genomic_DNA"/>
</dbReference>
<gene>
    <name evidence="2" type="ORF">M407DRAFT_32850</name>
</gene>
<reference evidence="2 3" key="1">
    <citation type="submission" date="2014-04" db="EMBL/GenBank/DDBJ databases">
        <authorList>
            <consortium name="DOE Joint Genome Institute"/>
            <person name="Kuo A."/>
            <person name="Girlanda M."/>
            <person name="Perotto S."/>
            <person name="Kohler A."/>
            <person name="Nagy L.G."/>
            <person name="Floudas D."/>
            <person name="Copeland A."/>
            <person name="Barry K.W."/>
            <person name="Cichocki N."/>
            <person name="Veneault-Fourrey C."/>
            <person name="LaButti K."/>
            <person name="Lindquist E.A."/>
            <person name="Lipzen A."/>
            <person name="Lundell T."/>
            <person name="Morin E."/>
            <person name="Murat C."/>
            <person name="Sun H."/>
            <person name="Tunlid A."/>
            <person name="Henrissat B."/>
            <person name="Grigoriev I.V."/>
            <person name="Hibbett D.S."/>
            <person name="Martin F."/>
            <person name="Nordberg H.P."/>
            <person name="Cantor M.N."/>
            <person name="Hua S.X."/>
        </authorList>
    </citation>
    <scope>NUCLEOTIDE SEQUENCE [LARGE SCALE GENOMIC DNA]</scope>
    <source>
        <strain evidence="2 3">MUT 4182</strain>
    </source>
</reference>
<sequence length="71" mass="7263">MAMQTNVNGAGIQASDDDEDPPGSAGPKGAKMRKLVSDSDYESDDSTKPSATTGDHSLQPVAPLTDEVADA</sequence>
<accession>A0A0C3K7U4</accession>
<evidence type="ECO:0000313" key="2">
    <source>
        <dbReference type="EMBL" id="KIO17483.1"/>
    </source>
</evidence>
<feature type="region of interest" description="Disordered" evidence="1">
    <location>
        <begin position="1"/>
        <end position="71"/>
    </location>
</feature>
<dbReference type="Proteomes" id="UP000054248">
    <property type="component" value="Unassembled WGS sequence"/>
</dbReference>
<evidence type="ECO:0000256" key="1">
    <source>
        <dbReference type="SAM" id="MobiDB-lite"/>
    </source>
</evidence>
<proteinExistence type="predicted"/>
<organism evidence="2 3">
    <name type="scientific">Tulasnella calospora MUT 4182</name>
    <dbReference type="NCBI Taxonomy" id="1051891"/>
    <lineage>
        <taxon>Eukaryota</taxon>
        <taxon>Fungi</taxon>
        <taxon>Dikarya</taxon>
        <taxon>Basidiomycota</taxon>
        <taxon>Agaricomycotina</taxon>
        <taxon>Agaricomycetes</taxon>
        <taxon>Cantharellales</taxon>
        <taxon>Tulasnellaceae</taxon>
        <taxon>Tulasnella</taxon>
    </lineage>
</organism>